<evidence type="ECO:0000313" key="2">
    <source>
        <dbReference type="Proteomes" id="UP000835052"/>
    </source>
</evidence>
<evidence type="ECO:0000313" key="1">
    <source>
        <dbReference type="EMBL" id="CAD6194959.1"/>
    </source>
</evidence>
<proteinExistence type="predicted"/>
<dbReference type="Proteomes" id="UP000835052">
    <property type="component" value="Unassembled WGS sequence"/>
</dbReference>
<dbReference type="AlphaFoldDB" id="A0A8S1HG97"/>
<dbReference type="EMBL" id="CAJGYM010000049">
    <property type="protein sequence ID" value="CAD6194959.1"/>
    <property type="molecule type" value="Genomic_DNA"/>
</dbReference>
<protein>
    <submittedName>
        <fullName evidence="1">Uncharacterized protein</fullName>
    </submittedName>
</protein>
<gene>
    <name evidence="1" type="ORF">CAUJ_LOCUS10878</name>
</gene>
<accession>A0A8S1HG97</accession>
<comment type="caution">
    <text evidence="1">The sequence shown here is derived from an EMBL/GenBank/DDBJ whole genome shotgun (WGS) entry which is preliminary data.</text>
</comment>
<sequence length="128" mass="14625">MPRSQKGSLLVYDEFSYEYRLRRPKEEEPLVGARDIAVRCSKAGCRGTGRLKVNLVVVEVQPHDHLPPVGLQQKRRVMEQLKTYKREGESLETCAQNVLDALDAEVLGFMPQKDSIKRTILRASKRNC</sequence>
<organism evidence="1 2">
    <name type="scientific">Caenorhabditis auriculariae</name>
    <dbReference type="NCBI Taxonomy" id="2777116"/>
    <lineage>
        <taxon>Eukaryota</taxon>
        <taxon>Metazoa</taxon>
        <taxon>Ecdysozoa</taxon>
        <taxon>Nematoda</taxon>
        <taxon>Chromadorea</taxon>
        <taxon>Rhabditida</taxon>
        <taxon>Rhabditina</taxon>
        <taxon>Rhabditomorpha</taxon>
        <taxon>Rhabditoidea</taxon>
        <taxon>Rhabditidae</taxon>
        <taxon>Peloderinae</taxon>
        <taxon>Caenorhabditis</taxon>
    </lineage>
</organism>
<keyword evidence="2" id="KW-1185">Reference proteome</keyword>
<reference evidence="1" key="1">
    <citation type="submission" date="2020-10" db="EMBL/GenBank/DDBJ databases">
        <authorList>
            <person name="Kikuchi T."/>
        </authorList>
    </citation>
    <scope>NUCLEOTIDE SEQUENCE</scope>
    <source>
        <strain evidence="1">NKZ352</strain>
    </source>
</reference>
<name>A0A8S1HG97_9PELO</name>